<dbReference type="InterPro" id="IPR049083">
    <property type="entry name" value="TACO1_YebC_N"/>
</dbReference>
<dbReference type="PANTHER" id="PTHR12532:SF6">
    <property type="entry name" value="TRANSCRIPTIONAL REGULATORY PROTEIN YEBC-RELATED"/>
    <property type="match status" value="1"/>
</dbReference>
<keyword evidence="5" id="KW-0804">Transcription</keyword>
<evidence type="ECO:0000313" key="8">
    <source>
        <dbReference type="EMBL" id="BBA17624.1"/>
    </source>
</evidence>
<dbReference type="InterPro" id="IPR029072">
    <property type="entry name" value="YebC-like"/>
</dbReference>
<keyword evidence="4" id="KW-0238">DNA-binding</keyword>
<dbReference type="Pfam" id="PF01709">
    <property type="entry name" value="Transcrip_reg"/>
    <property type="match status" value="1"/>
</dbReference>
<dbReference type="SUPFAM" id="SSF75625">
    <property type="entry name" value="YebC-like"/>
    <property type="match status" value="1"/>
</dbReference>
<gene>
    <name evidence="8" type="ORF">CPU2_109</name>
</gene>
<dbReference type="Proteomes" id="UP000262607">
    <property type="component" value="Chromosome"/>
</dbReference>
<comment type="similarity">
    <text evidence="1">Belongs to the TACO1 family.</text>
</comment>
<dbReference type="Pfam" id="PF20772">
    <property type="entry name" value="TACO1_YebC_N"/>
    <property type="match status" value="1"/>
</dbReference>
<dbReference type="RefSeq" id="WP_110548853.1">
    <property type="nucleotide sequence ID" value="NZ_AP014610.1"/>
</dbReference>
<keyword evidence="2" id="KW-0963">Cytoplasm</keyword>
<keyword evidence="3" id="KW-0805">Transcription regulation</keyword>
<evidence type="ECO:0000259" key="7">
    <source>
        <dbReference type="Pfam" id="PF20772"/>
    </source>
</evidence>
<dbReference type="InterPro" id="IPR026564">
    <property type="entry name" value="Transcrip_reg_TACO1-like_dom3"/>
</dbReference>
<name>A0AAD1CL95_9FLAO</name>
<proteinExistence type="inferred from homology"/>
<dbReference type="GO" id="GO:0005829">
    <property type="term" value="C:cytosol"/>
    <property type="evidence" value="ECO:0007669"/>
    <property type="project" value="TreeGrafter"/>
</dbReference>
<evidence type="ECO:0000256" key="4">
    <source>
        <dbReference type="ARBA" id="ARBA00023125"/>
    </source>
</evidence>
<dbReference type="InterPro" id="IPR002876">
    <property type="entry name" value="Transcrip_reg_TACO1-like"/>
</dbReference>
<reference evidence="8 9" key="1">
    <citation type="submission" date="2014-06" db="EMBL/GenBank/DDBJ databases">
        <title>Genome sequence of the intracellular symbiont Blattabacterium cuenoti, strain CPU2 from the wood feeding cockroach Cryptocercus punctulatus.</title>
        <authorList>
            <person name="Kinjo Y."/>
            <person name="Ohkuma M."/>
            <person name="Tokuda G."/>
        </authorList>
    </citation>
    <scope>NUCLEOTIDE SEQUENCE [LARGE SCALE GENOMIC DNA]</scope>
    <source>
        <strain evidence="8 9">CPU2</strain>
    </source>
</reference>
<dbReference type="AlphaFoldDB" id="A0AAD1CL95"/>
<dbReference type="PANTHER" id="PTHR12532">
    <property type="entry name" value="TRANSLATIONAL ACTIVATOR OF CYTOCHROME C OXIDASE 1"/>
    <property type="match status" value="1"/>
</dbReference>
<protein>
    <recommendedName>
        <fullName evidence="10">Transcriptional regulatory protein</fullName>
    </recommendedName>
</protein>
<evidence type="ECO:0000313" key="9">
    <source>
        <dbReference type="Proteomes" id="UP000262607"/>
    </source>
</evidence>
<dbReference type="EMBL" id="AP014610">
    <property type="protein sequence ID" value="BBA17624.1"/>
    <property type="molecule type" value="Genomic_DNA"/>
</dbReference>
<feature type="domain" description="TACO1/YebC-like N-terminal" evidence="7">
    <location>
        <begin position="5"/>
        <end position="74"/>
    </location>
</feature>
<evidence type="ECO:0000256" key="1">
    <source>
        <dbReference type="ARBA" id="ARBA00008724"/>
    </source>
</evidence>
<dbReference type="GO" id="GO:0003677">
    <property type="term" value="F:DNA binding"/>
    <property type="evidence" value="ECO:0007669"/>
    <property type="project" value="UniProtKB-KW"/>
</dbReference>
<evidence type="ECO:0008006" key="10">
    <source>
        <dbReference type="Google" id="ProtNLM"/>
    </source>
</evidence>
<sequence length="238" mass="27731">MSGHSKWTNIQHRKSHQDFIKSKKFSKIIKEIYMAVRESGSNNNSFRLKKAIINAKSLNIPKITIEKTIQKASKNNKNNYKNLNLEGQIQGISLIIECMTDNSIKTTSNIKIFFNKNGGRLFHNGTLTHLFNRIGIFSIKKKDIPCSMDNFELISIDFGAKEIRKDEKKMYIYTDFKYFGLMKNNYEKLKIFHKSIIQQIAKHPKSISKENGKKISNFIEKLKENENIKNIYSNMVIK</sequence>
<dbReference type="InterPro" id="IPR048300">
    <property type="entry name" value="TACO1_YebC-like_2nd/3rd_dom"/>
</dbReference>
<organism evidence="8 9">
    <name type="scientific">Blattabacterium punctulatus CPU2</name>
    <dbReference type="NCBI Taxonomy" id="1457032"/>
    <lineage>
        <taxon>Bacteria</taxon>
        <taxon>Pseudomonadati</taxon>
        <taxon>Bacteroidota</taxon>
        <taxon>Flavobacteriia</taxon>
        <taxon>Flavobacteriales</taxon>
        <taxon>Blattabacteriaceae</taxon>
        <taxon>Blattabacterium</taxon>
    </lineage>
</organism>
<dbReference type="Gene3D" id="1.10.10.200">
    <property type="match status" value="1"/>
</dbReference>
<accession>A0AAD1CL95</accession>
<evidence type="ECO:0000259" key="6">
    <source>
        <dbReference type="Pfam" id="PF01709"/>
    </source>
</evidence>
<evidence type="ECO:0000256" key="3">
    <source>
        <dbReference type="ARBA" id="ARBA00023015"/>
    </source>
</evidence>
<feature type="domain" description="TACO1/YebC-like second and third" evidence="6">
    <location>
        <begin position="89"/>
        <end position="235"/>
    </location>
</feature>
<dbReference type="GeneID" id="66556961"/>
<dbReference type="Gene3D" id="3.30.70.980">
    <property type="match status" value="2"/>
</dbReference>
<evidence type="ECO:0000256" key="5">
    <source>
        <dbReference type="ARBA" id="ARBA00023163"/>
    </source>
</evidence>
<dbReference type="InterPro" id="IPR017856">
    <property type="entry name" value="Integrase-like_N"/>
</dbReference>
<evidence type="ECO:0000256" key="2">
    <source>
        <dbReference type="ARBA" id="ARBA00022490"/>
    </source>
</evidence>